<sequence length="89" mass="9913">MGKLGLIFIAVFCLVQIVLCSRIPRDAPEDKAKTTVDQLQDQLKNFFSENTWNEFMESAQKFGSEIAKSGKELLDKVQEKSATAPTTTS</sequence>
<organism evidence="2">
    <name type="scientific">Phlebotomus kandelakii</name>
    <dbReference type="NCBI Taxonomy" id="1109342"/>
    <lineage>
        <taxon>Eukaryota</taxon>
        <taxon>Metazoa</taxon>
        <taxon>Ecdysozoa</taxon>
        <taxon>Arthropoda</taxon>
        <taxon>Hexapoda</taxon>
        <taxon>Insecta</taxon>
        <taxon>Pterygota</taxon>
        <taxon>Neoptera</taxon>
        <taxon>Endopterygota</taxon>
        <taxon>Diptera</taxon>
        <taxon>Nematocera</taxon>
        <taxon>Psychodoidea</taxon>
        <taxon>Psychodidae</taxon>
        <taxon>Phlebotomus</taxon>
        <taxon>Larroussius</taxon>
    </lineage>
</organism>
<feature type="signal peptide" evidence="1">
    <location>
        <begin position="1"/>
        <end position="20"/>
    </location>
</feature>
<proteinExistence type="predicted"/>
<reference evidence="2" key="1">
    <citation type="submission" date="2019-10" db="EMBL/GenBank/DDBJ databases">
        <title>Short sand fly seasons in Tbilisi, Georgia, hinder development of host immunity to saliva of the visceral leishmaniasis vector Phlebotomus kandelakii.</title>
        <authorList>
            <person name="Oliveira F."/>
            <person name="Giorgobiani E."/>
            <person name="Guimaraes-Costa A.B."/>
            <person name="Abdeladhim M."/>
            <person name="Oristian J."/>
            <person name="Tskhvaradze L."/>
            <person name="Tsertsvadze N."/>
            <person name="Zakalashvili M."/>
            <person name="Valenzuela J.G."/>
            <person name="Kamhawi S."/>
        </authorList>
    </citation>
    <scope>NUCLEOTIDE SEQUENCE</scope>
    <source>
        <strain evidence="2">Wild-capture in Tbilisi</strain>
        <tissue evidence="2">Salivary glands</tissue>
    </source>
</reference>
<evidence type="ECO:0000313" key="2">
    <source>
        <dbReference type="EMBL" id="NBJ60076.1"/>
    </source>
</evidence>
<accession>A0A6B2ECU3</accession>
<keyword evidence="1" id="KW-0732">Signal</keyword>
<feature type="chain" id="PRO_5025470358" evidence="1">
    <location>
        <begin position="21"/>
        <end position="89"/>
    </location>
</feature>
<dbReference type="AlphaFoldDB" id="A0A6B2ECU3"/>
<dbReference type="EMBL" id="GIFK01002373">
    <property type="protein sequence ID" value="NBJ60076.1"/>
    <property type="molecule type" value="Transcribed_RNA"/>
</dbReference>
<protein>
    <submittedName>
        <fullName evidence="2">Putative secreted protein</fullName>
    </submittedName>
</protein>
<name>A0A6B2ECU3_9DIPT</name>
<evidence type="ECO:0000256" key="1">
    <source>
        <dbReference type="SAM" id="SignalP"/>
    </source>
</evidence>